<sequence>MQNKNKTSTFPSNLLPAAEMAELSLECPFFLRLLVFIGLLGRILGQQTDPCSDETRPMVMTGYTGSFSSPNYPLVYPVRVTCSWRVMSARPGRQLWLVFDDLFNIEEYTDCNYDYLKIYDGPNDSSPLVKNLCGESAPRPINLRGNVAFVKFKSDQAITRPGFRLTWRTCPPNLLQCDEGSTCVGAADQCNMRQECQDWKDELNCNYDQACGEHISTDGPGNITTLNYPVFFPPGLSCTWSIVATQGKRLRASFTGLFDVPCPTAVNVTEVSLNGNVLNGTFTFCGSQTPPDIIVTTKERIKVNFQPPMEAPGKGFALHWETICQENYFSCPEGFCLRPEKVCDGNDDCQQGEDESYSVCSGPTTLPMMTTATDRRPGTEMTPTGNDVTPGKWSNHTTPQDSAVNQKTMVGAASTQSGLIHTPTEWKGTPKVSTATPQAWNGALGSSDATPQDWNVTLEGSDIFTTPPLDSYPRHLCYSCHDDGACARPVNSSLPVTECFDDQDCWVCRLCCNGNLCNSQLLSGDDNHFANQVSESNMAESQEPNWIPVIVASLAAVGIFTA</sequence>
<dbReference type="PANTHER" id="PTHR46908">
    <property type="entry name" value="CUBILIN-LIKE PROTEIN"/>
    <property type="match status" value="1"/>
</dbReference>
<evidence type="ECO:0000256" key="1">
    <source>
        <dbReference type="ARBA" id="ARBA00023157"/>
    </source>
</evidence>
<dbReference type="PRINTS" id="PR00261">
    <property type="entry name" value="LDLRECEPTOR"/>
</dbReference>
<dbReference type="SMART" id="SM00192">
    <property type="entry name" value="LDLa"/>
    <property type="match status" value="2"/>
</dbReference>
<dbReference type="FunFam" id="2.60.120.290:FF:000013">
    <property type="entry name" value="Membrane frizzled-related protein"/>
    <property type="match status" value="1"/>
</dbReference>
<evidence type="ECO:0000259" key="5">
    <source>
        <dbReference type="PROSITE" id="PS01180"/>
    </source>
</evidence>
<evidence type="ECO:0000256" key="2">
    <source>
        <dbReference type="PROSITE-ProRule" id="PRU00059"/>
    </source>
</evidence>
<dbReference type="Gene3D" id="2.40.128.620">
    <property type="match status" value="1"/>
</dbReference>
<dbReference type="EMBL" id="GG666517">
    <property type="protein sequence ID" value="EEN59711.1"/>
    <property type="molecule type" value="Genomic_DNA"/>
</dbReference>
<dbReference type="InterPro" id="IPR002172">
    <property type="entry name" value="LDrepeatLR_classA_rpt"/>
</dbReference>
<protein>
    <recommendedName>
        <fullName evidence="5">CUB domain-containing protein</fullName>
    </recommendedName>
</protein>
<comment type="caution">
    <text evidence="3">Lacks conserved residue(s) required for the propagation of feature annotation.</text>
</comment>
<dbReference type="InterPro" id="IPR000859">
    <property type="entry name" value="CUB_dom"/>
</dbReference>
<feature type="disulfide bond" evidence="3">
    <location>
        <begin position="190"/>
        <end position="205"/>
    </location>
</feature>
<dbReference type="SMART" id="SM00042">
    <property type="entry name" value="CUB"/>
    <property type="match status" value="2"/>
</dbReference>
<keyword evidence="1 3" id="KW-1015">Disulfide bond</keyword>
<accession>C3YJ49</accession>
<gene>
    <name evidence="6" type="ORF">BRAFLDRAFT_93093</name>
</gene>
<feature type="compositionally biased region" description="Polar residues" evidence="4">
    <location>
        <begin position="381"/>
        <end position="402"/>
    </location>
</feature>
<dbReference type="PROSITE" id="PS01180">
    <property type="entry name" value="CUB"/>
    <property type="match status" value="2"/>
</dbReference>
<name>C3YJ49_BRAFL</name>
<dbReference type="SUPFAM" id="SSF57424">
    <property type="entry name" value="LDL receptor-like module"/>
    <property type="match status" value="2"/>
</dbReference>
<dbReference type="SUPFAM" id="SSF49854">
    <property type="entry name" value="Spermadhesin, CUB domain"/>
    <property type="match status" value="2"/>
</dbReference>
<evidence type="ECO:0000313" key="6">
    <source>
        <dbReference type="EMBL" id="EEN59711.1"/>
    </source>
</evidence>
<dbReference type="Gene3D" id="4.10.400.10">
    <property type="entry name" value="Low-density Lipoprotein Receptor"/>
    <property type="match status" value="1"/>
</dbReference>
<feature type="disulfide bond" evidence="2">
    <location>
        <begin position="211"/>
        <end position="238"/>
    </location>
</feature>
<dbReference type="AlphaFoldDB" id="C3YJ49"/>
<feature type="domain" description="CUB" evidence="5">
    <location>
        <begin position="211"/>
        <end position="323"/>
    </location>
</feature>
<dbReference type="InterPro" id="IPR023415">
    <property type="entry name" value="LDLR_class-A_CS"/>
</dbReference>
<organism>
    <name type="scientific">Branchiostoma floridae</name>
    <name type="common">Florida lancelet</name>
    <name type="synonym">Amphioxus</name>
    <dbReference type="NCBI Taxonomy" id="7739"/>
    <lineage>
        <taxon>Eukaryota</taxon>
        <taxon>Metazoa</taxon>
        <taxon>Chordata</taxon>
        <taxon>Cephalochordata</taxon>
        <taxon>Leptocardii</taxon>
        <taxon>Amphioxiformes</taxon>
        <taxon>Branchiostomatidae</taxon>
        <taxon>Branchiostoma</taxon>
    </lineage>
</organism>
<dbReference type="Pfam" id="PF00431">
    <property type="entry name" value="CUB"/>
    <property type="match status" value="2"/>
</dbReference>
<dbReference type="PROSITE" id="PS50068">
    <property type="entry name" value="LDLRA_2"/>
    <property type="match status" value="2"/>
</dbReference>
<dbReference type="CDD" id="cd00112">
    <property type="entry name" value="LDLa"/>
    <property type="match status" value="1"/>
</dbReference>
<dbReference type="Pfam" id="PF00057">
    <property type="entry name" value="Ldl_recept_a"/>
    <property type="match status" value="2"/>
</dbReference>
<dbReference type="InterPro" id="IPR036055">
    <property type="entry name" value="LDL_receptor-like_sf"/>
</dbReference>
<dbReference type="Gene3D" id="2.60.120.290">
    <property type="entry name" value="Spermadhesin, CUB domain"/>
    <property type="match status" value="2"/>
</dbReference>
<dbReference type="InterPro" id="IPR035914">
    <property type="entry name" value="Sperma_CUB_dom_sf"/>
</dbReference>
<dbReference type="InterPro" id="IPR052129">
    <property type="entry name" value="Spermadhesin-Link_domain"/>
</dbReference>
<feature type="region of interest" description="Disordered" evidence="4">
    <location>
        <begin position="370"/>
        <end position="402"/>
    </location>
</feature>
<dbReference type="eggNOG" id="KOG3714">
    <property type="taxonomic scope" value="Eukaryota"/>
</dbReference>
<dbReference type="PROSITE" id="PS01209">
    <property type="entry name" value="LDLRA_1"/>
    <property type="match status" value="1"/>
</dbReference>
<reference evidence="6" key="1">
    <citation type="journal article" date="2008" name="Nature">
        <title>The amphioxus genome and the evolution of the chordate karyotype.</title>
        <authorList>
            <consortium name="US DOE Joint Genome Institute (JGI-PGF)"/>
            <person name="Putnam N.H."/>
            <person name="Butts T."/>
            <person name="Ferrier D.E.K."/>
            <person name="Furlong R.F."/>
            <person name="Hellsten U."/>
            <person name="Kawashima T."/>
            <person name="Robinson-Rechavi M."/>
            <person name="Shoguchi E."/>
            <person name="Terry A."/>
            <person name="Yu J.-K."/>
            <person name="Benito-Gutierrez E.L."/>
            <person name="Dubchak I."/>
            <person name="Garcia-Fernandez J."/>
            <person name="Gibson-Brown J.J."/>
            <person name="Grigoriev I.V."/>
            <person name="Horton A.C."/>
            <person name="de Jong P.J."/>
            <person name="Jurka J."/>
            <person name="Kapitonov V.V."/>
            <person name="Kohara Y."/>
            <person name="Kuroki Y."/>
            <person name="Lindquist E."/>
            <person name="Lucas S."/>
            <person name="Osoegawa K."/>
            <person name="Pennacchio L.A."/>
            <person name="Salamov A.A."/>
            <person name="Satou Y."/>
            <person name="Sauka-Spengler T."/>
            <person name="Schmutz J."/>
            <person name="Shin-I T."/>
            <person name="Toyoda A."/>
            <person name="Bronner-Fraser M."/>
            <person name="Fujiyama A."/>
            <person name="Holland L.Z."/>
            <person name="Holland P.W.H."/>
            <person name="Satoh N."/>
            <person name="Rokhsar D.S."/>
        </authorList>
    </citation>
    <scope>NUCLEOTIDE SEQUENCE [LARGE SCALE GENOMIC DNA]</scope>
    <source>
        <strain evidence="6">S238N-H82</strain>
        <tissue evidence="6">Testes</tissue>
    </source>
</reference>
<evidence type="ECO:0000256" key="3">
    <source>
        <dbReference type="PROSITE-ProRule" id="PRU00124"/>
    </source>
</evidence>
<feature type="disulfide bond" evidence="3">
    <location>
        <begin position="324"/>
        <end position="336"/>
    </location>
</feature>
<feature type="disulfide bond" evidence="3">
    <location>
        <begin position="331"/>
        <end position="349"/>
    </location>
</feature>
<evidence type="ECO:0000256" key="4">
    <source>
        <dbReference type="SAM" id="MobiDB-lite"/>
    </source>
</evidence>
<dbReference type="PANTHER" id="PTHR46908:SF8">
    <property type="entry name" value="C-TYPE LECTIN DOMAIN-CONTAINING PROTEIN"/>
    <property type="match status" value="1"/>
</dbReference>
<feature type="domain" description="CUB" evidence="5">
    <location>
        <begin position="51"/>
        <end position="170"/>
    </location>
</feature>
<proteinExistence type="predicted"/>
<dbReference type="InParanoid" id="C3YJ49"/>
<dbReference type="CDD" id="cd00041">
    <property type="entry name" value="CUB"/>
    <property type="match status" value="2"/>
</dbReference>